<evidence type="ECO:0000313" key="2">
    <source>
        <dbReference type="Proteomes" id="UP000184032"/>
    </source>
</evidence>
<proteinExistence type="predicted"/>
<dbReference type="STRING" id="1120995.SAMN02745245_01503"/>
<protein>
    <submittedName>
        <fullName evidence="1">Uncharacterized protein</fullName>
    </submittedName>
</protein>
<dbReference type="EMBL" id="FQXI01000011">
    <property type="protein sequence ID" value="SHH51112.1"/>
    <property type="molecule type" value="Genomic_DNA"/>
</dbReference>
<evidence type="ECO:0000313" key="1">
    <source>
        <dbReference type="EMBL" id="SHH51112.1"/>
    </source>
</evidence>
<reference evidence="1 2" key="1">
    <citation type="submission" date="2016-11" db="EMBL/GenBank/DDBJ databases">
        <authorList>
            <person name="Jaros S."/>
            <person name="Januszkiewicz K."/>
            <person name="Wedrychowicz H."/>
        </authorList>
    </citation>
    <scope>NUCLEOTIDE SEQUENCE [LARGE SCALE GENOMIC DNA]</scope>
    <source>
        <strain evidence="1 2">DSM 21120</strain>
    </source>
</reference>
<organism evidence="1 2">
    <name type="scientific">Anaerosphaera aminiphila DSM 21120</name>
    <dbReference type="NCBI Taxonomy" id="1120995"/>
    <lineage>
        <taxon>Bacteria</taxon>
        <taxon>Bacillati</taxon>
        <taxon>Bacillota</taxon>
        <taxon>Tissierellia</taxon>
        <taxon>Tissierellales</taxon>
        <taxon>Peptoniphilaceae</taxon>
        <taxon>Anaerosphaera</taxon>
    </lineage>
</organism>
<keyword evidence="2" id="KW-1185">Reference proteome</keyword>
<sequence length="64" mass="7596">MKNSPENLIYKLTYIDDKEVVYNLFFKDFKNSHSLNSFLTYQKFKVLDIVVLSEVVKIQEETTS</sequence>
<dbReference type="Proteomes" id="UP000184032">
    <property type="component" value="Unassembled WGS sequence"/>
</dbReference>
<dbReference type="AlphaFoldDB" id="A0A1M5TK12"/>
<dbReference type="RefSeq" id="WP_073185095.1">
    <property type="nucleotide sequence ID" value="NZ_FQXI01000011.1"/>
</dbReference>
<gene>
    <name evidence="1" type="ORF">SAMN02745245_01503</name>
</gene>
<accession>A0A1M5TK12</accession>
<name>A0A1M5TK12_9FIRM</name>